<feature type="compositionally biased region" description="Polar residues" evidence="1">
    <location>
        <begin position="165"/>
        <end position="179"/>
    </location>
</feature>
<accession>A0A813GCV2</accession>
<dbReference type="EMBL" id="CAJNNV010027871">
    <property type="protein sequence ID" value="CAE8622017.1"/>
    <property type="molecule type" value="Genomic_DNA"/>
</dbReference>
<feature type="compositionally biased region" description="Acidic residues" evidence="1">
    <location>
        <begin position="142"/>
        <end position="155"/>
    </location>
</feature>
<protein>
    <submittedName>
        <fullName evidence="2">Uncharacterized protein</fullName>
    </submittedName>
</protein>
<name>A0A813GCV2_POLGL</name>
<gene>
    <name evidence="2" type="ORF">PGLA1383_LOCUS39532</name>
</gene>
<feature type="compositionally biased region" description="Polar residues" evidence="1">
    <location>
        <begin position="95"/>
        <end position="105"/>
    </location>
</feature>
<dbReference type="InterPro" id="IPR003903">
    <property type="entry name" value="UIM_dom"/>
</dbReference>
<feature type="compositionally biased region" description="Basic and acidic residues" evidence="1">
    <location>
        <begin position="26"/>
        <end position="44"/>
    </location>
</feature>
<keyword evidence="3" id="KW-1185">Reference proteome</keyword>
<feature type="compositionally biased region" description="Acidic residues" evidence="1">
    <location>
        <begin position="1"/>
        <end position="19"/>
    </location>
</feature>
<evidence type="ECO:0000313" key="2">
    <source>
        <dbReference type="EMBL" id="CAE8622017.1"/>
    </source>
</evidence>
<dbReference type="Proteomes" id="UP000654075">
    <property type="component" value="Unassembled WGS sequence"/>
</dbReference>
<reference evidence="2" key="1">
    <citation type="submission" date="2021-02" db="EMBL/GenBank/DDBJ databases">
        <authorList>
            <person name="Dougan E. K."/>
            <person name="Rhodes N."/>
            <person name="Thang M."/>
            <person name="Chan C."/>
        </authorList>
    </citation>
    <scope>NUCLEOTIDE SEQUENCE</scope>
</reference>
<dbReference type="PROSITE" id="PS50330">
    <property type="entry name" value="UIM"/>
    <property type="match status" value="1"/>
</dbReference>
<sequence length="179" mass="19260">MEDDEDEDDGGDDDEEEESNNSAESDVARPEAGARRSARLREASSDGITGLVAVIPQPQAPAHHRAAKKSKSEASAAAEPQKASSERVVAPKARSVSSSAQSFRQFQIFERQRAEQLRSQALQARRRQNAPASERQSRQDVGDGDGDAAGSDDEEMKQAMALSLTEFQASQESIIGSMA</sequence>
<dbReference type="AlphaFoldDB" id="A0A813GCV2"/>
<organism evidence="2 3">
    <name type="scientific">Polarella glacialis</name>
    <name type="common">Dinoflagellate</name>
    <dbReference type="NCBI Taxonomy" id="89957"/>
    <lineage>
        <taxon>Eukaryota</taxon>
        <taxon>Sar</taxon>
        <taxon>Alveolata</taxon>
        <taxon>Dinophyceae</taxon>
        <taxon>Suessiales</taxon>
        <taxon>Suessiaceae</taxon>
        <taxon>Polarella</taxon>
    </lineage>
</organism>
<evidence type="ECO:0000256" key="1">
    <source>
        <dbReference type="SAM" id="MobiDB-lite"/>
    </source>
</evidence>
<evidence type="ECO:0000313" key="3">
    <source>
        <dbReference type="Proteomes" id="UP000654075"/>
    </source>
</evidence>
<feature type="compositionally biased region" description="Low complexity" evidence="1">
    <location>
        <begin position="73"/>
        <end position="83"/>
    </location>
</feature>
<feature type="region of interest" description="Disordered" evidence="1">
    <location>
        <begin position="1"/>
        <end position="179"/>
    </location>
</feature>
<proteinExistence type="predicted"/>
<comment type="caution">
    <text evidence="2">The sequence shown here is derived from an EMBL/GenBank/DDBJ whole genome shotgun (WGS) entry which is preliminary data.</text>
</comment>